<keyword evidence="3" id="KW-1185">Reference proteome</keyword>
<dbReference type="EMBL" id="WTYC01000005">
    <property type="protein sequence ID" value="MXO48806.1"/>
    <property type="molecule type" value="Genomic_DNA"/>
</dbReference>
<dbReference type="Proteomes" id="UP000448199">
    <property type="component" value="Unassembled WGS sequence"/>
</dbReference>
<sequence>MRKLVLTTLASTALLASAPAFAQDADTQEPLALEERESPFSDMAERMRDPENQRQMALMLRTMSEVLLDMPLAPLMNSLGEIAGEDAPKVDPDATLRSVAPQADRVPEAIEKNLPRALDTMGSMADAFEQMMPALEQMAERLKDAAPQAD</sequence>
<evidence type="ECO:0000313" key="3">
    <source>
        <dbReference type="Proteomes" id="UP000448199"/>
    </source>
</evidence>
<gene>
    <name evidence="2" type="ORF">GRI69_11115</name>
</gene>
<name>A0A844XT87_9SPHN</name>
<protein>
    <recommendedName>
        <fullName evidence="4">DUF2059 domain-containing protein</fullName>
    </recommendedName>
</protein>
<evidence type="ECO:0008006" key="4">
    <source>
        <dbReference type="Google" id="ProtNLM"/>
    </source>
</evidence>
<dbReference type="OrthoDB" id="7428977at2"/>
<dbReference type="RefSeq" id="WP_160728348.1">
    <property type="nucleotide sequence ID" value="NZ_WTYC01000005.1"/>
</dbReference>
<proteinExistence type="predicted"/>
<evidence type="ECO:0000256" key="1">
    <source>
        <dbReference type="SAM" id="SignalP"/>
    </source>
</evidence>
<organism evidence="2 3">
    <name type="scientific">Qipengyuania vulgaris</name>
    <dbReference type="NCBI Taxonomy" id="291985"/>
    <lineage>
        <taxon>Bacteria</taxon>
        <taxon>Pseudomonadati</taxon>
        <taxon>Pseudomonadota</taxon>
        <taxon>Alphaproteobacteria</taxon>
        <taxon>Sphingomonadales</taxon>
        <taxon>Erythrobacteraceae</taxon>
        <taxon>Qipengyuania</taxon>
    </lineage>
</organism>
<feature type="signal peptide" evidence="1">
    <location>
        <begin position="1"/>
        <end position="22"/>
    </location>
</feature>
<comment type="caution">
    <text evidence="2">The sequence shown here is derived from an EMBL/GenBank/DDBJ whole genome shotgun (WGS) entry which is preliminary data.</text>
</comment>
<evidence type="ECO:0000313" key="2">
    <source>
        <dbReference type="EMBL" id="MXO48806.1"/>
    </source>
</evidence>
<keyword evidence="1" id="KW-0732">Signal</keyword>
<feature type="chain" id="PRO_5032471843" description="DUF2059 domain-containing protein" evidence="1">
    <location>
        <begin position="23"/>
        <end position="150"/>
    </location>
</feature>
<accession>A0A844XT87</accession>
<dbReference type="AlphaFoldDB" id="A0A844XT87"/>
<reference evidence="2 3" key="1">
    <citation type="submission" date="2019-12" db="EMBL/GenBank/DDBJ databases">
        <title>Genomic-based taxomic classification of the family Erythrobacteraceae.</title>
        <authorList>
            <person name="Xu L."/>
        </authorList>
    </citation>
    <scope>NUCLEOTIDE SEQUENCE [LARGE SCALE GENOMIC DNA]</scope>
    <source>
        <strain evidence="2 3">DSM 17792</strain>
    </source>
</reference>